<proteinExistence type="predicted"/>
<reference evidence="2" key="1">
    <citation type="journal article" date="2019" name="Int. J. Syst. Evol. Microbiol.">
        <title>The Global Catalogue of Microorganisms (GCM) 10K type strain sequencing project: providing services to taxonomists for standard genome sequencing and annotation.</title>
        <authorList>
            <consortium name="The Broad Institute Genomics Platform"/>
            <consortium name="The Broad Institute Genome Sequencing Center for Infectious Disease"/>
            <person name="Wu L."/>
            <person name="Ma J."/>
        </authorList>
    </citation>
    <scope>NUCLEOTIDE SEQUENCE [LARGE SCALE GENOMIC DNA]</scope>
    <source>
        <strain evidence="2">CCUG 43117</strain>
    </source>
</reference>
<organism evidence="1 2">
    <name type="scientific">Bosea massiliensis</name>
    <dbReference type="NCBI Taxonomy" id="151419"/>
    <lineage>
        <taxon>Bacteria</taxon>
        <taxon>Pseudomonadati</taxon>
        <taxon>Pseudomonadota</taxon>
        <taxon>Alphaproteobacteria</taxon>
        <taxon>Hyphomicrobiales</taxon>
        <taxon>Boseaceae</taxon>
        <taxon>Bosea</taxon>
    </lineage>
</organism>
<dbReference type="RefSeq" id="WP_066724020.1">
    <property type="nucleotide sequence ID" value="NZ_JBHSLU010000127.1"/>
</dbReference>
<protein>
    <recommendedName>
        <fullName evidence="3">Flagellar protein FlgN</fullName>
    </recommendedName>
</protein>
<sequence>MTELSDTPLSAEVAALLPALVPPPVAMQEEPAAPSAASRAMWAVLDRLEQAIDHETGELMALRSADFNRLNEIKSRLLLDASRALRAMRDEAGDGPLIARLSTLRLKLEHNRMAIGMHLEAVREIASAMTSTLIDAESDGTYSATSRLAATSVPRARAS</sequence>
<gene>
    <name evidence="1" type="ORF">ACFPN9_27095</name>
</gene>
<comment type="caution">
    <text evidence="1">The sequence shown here is derived from an EMBL/GenBank/DDBJ whole genome shotgun (WGS) entry which is preliminary data.</text>
</comment>
<dbReference type="Proteomes" id="UP001596060">
    <property type="component" value="Unassembled WGS sequence"/>
</dbReference>
<evidence type="ECO:0000313" key="1">
    <source>
        <dbReference type="EMBL" id="MFC5508902.1"/>
    </source>
</evidence>
<dbReference type="EMBL" id="JBHSLU010000127">
    <property type="protein sequence ID" value="MFC5508902.1"/>
    <property type="molecule type" value="Genomic_DNA"/>
</dbReference>
<evidence type="ECO:0008006" key="3">
    <source>
        <dbReference type="Google" id="ProtNLM"/>
    </source>
</evidence>
<name>A0ABW0PAK3_9HYPH</name>
<accession>A0ABW0PAK3</accession>
<evidence type="ECO:0000313" key="2">
    <source>
        <dbReference type="Proteomes" id="UP001596060"/>
    </source>
</evidence>
<keyword evidence="2" id="KW-1185">Reference proteome</keyword>